<dbReference type="PANTHER" id="PTHR37691:SF1">
    <property type="entry name" value="BLR3518 PROTEIN"/>
    <property type="match status" value="1"/>
</dbReference>
<dbReference type="AlphaFoldDB" id="N1WTD0"/>
<dbReference type="SUPFAM" id="SSF75169">
    <property type="entry name" value="DsrEFH-like"/>
    <property type="match status" value="1"/>
</dbReference>
<dbReference type="Pfam" id="PF02635">
    <property type="entry name" value="DsrE"/>
    <property type="match status" value="1"/>
</dbReference>
<dbReference type="Gene3D" id="3.40.1260.10">
    <property type="entry name" value="DsrEFH-like"/>
    <property type="match status" value="1"/>
</dbReference>
<keyword evidence="2" id="KW-1185">Reference proteome</keyword>
<accession>N1WTD0</accession>
<gene>
    <name evidence="1" type="ORF">pgond44_03593</name>
</gene>
<protein>
    <submittedName>
        <fullName evidence="1">Intracellular sulfur reduction protein DsrE-like protein</fullName>
    </submittedName>
</protein>
<reference evidence="1 2" key="1">
    <citation type="journal article" date="2014" name="Genome Biol. Evol.">
        <title>Extensive gene acquisition in the extremely psychrophilic bacterial species Psychroflexus torquis and the link to sea-ice ecosystem specialism.</title>
        <authorList>
            <person name="Feng S."/>
            <person name="Powell S.M."/>
            <person name="Wilson R."/>
            <person name="Bowman J.P."/>
        </authorList>
    </citation>
    <scope>NUCLEOTIDE SEQUENCE [LARGE SCALE GENOMIC DNA]</scope>
    <source>
        <strain evidence="1 2">ACAM 44</strain>
    </source>
</reference>
<sequence length="177" mass="20071">MKRILLTFTLLIPVLGVSQTHPSLESYGPVYDIEDPDFKVDLNQEFKAVFDVASISDSKENRNRKFETVARYLRLHQAKELEDNSVKAALVVHGSAIFDLLTHEEYSKHHKQENLQNPNYDLLSTLTEHNVEIILCGQTSKHRSISKNGLHPDVKIALSAMSALIQLQNEGYALINF</sequence>
<evidence type="ECO:0000313" key="1">
    <source>
        <dbReference type="EMBL" id="EMY82285.1"/>
    </source>
</evidence>
<evidence type="ECO:0000313" key="2">
    <source>
        <dbReference type="Proteomes" id="UP000012317"/>
    </source>
</evidence>
<dbReference type="eggNOG" id="COG1416">
    <property type="taxonomic scope" value="Bacteria"/>
</dbReference>
<dbReference type="InterPro" id="IPR003787">
    <property type="entry name" value="Sulphur_relay_DsrE/F-like"/>
</dbReference>
<comment type="caution">
    <text evidence="1">The sequence shown here is derived from an EMBL/GenBank/DDBJ whole genome shotgun (WGS) entry which is preliminary data.</text>
</comment>
<dbReference type="InterPro" id="IPR027396">
    <property type="entry name" value="DsrEFH-like"/>
</dbReference>
<dbReference type="PATRIC" id="fig|1189619.4.peg.757"/>
<name>N1WTD0_9FLAO</name>
<dbReference type="Proteomes" id="UP000012317">
    <property type="component" value="Unassembled WGS sequence"/>
</dbReference>
<dbReference type="EMBL" id="APLF01000003">
    <property type="protein sequence ID" value="EMY82285.1"/>
    <property type="molecule type" value="Genomic_DNA"/>
</dbReference>
<organism evidence="1 2">
    <name type="scientific">Psychroflexus gondwanensis ACAM 44</name>
    <dbReference type="NCBI Taxonomy" id="1189619"/>
    <lineage>
        <taxon>Bacteria</taxon>
        <taxon>Pseudomonadati</taxon>
        <taxon>Bacteroidota</taxon>
        <taxon>Flavobacteriia</taxon>
        <taxon>Flavobacteriales</taxon>
        <taxon>Flavobacteriaceae</taxon>
        <taxon>Psychroflexus</taxon>
    </lineage>
</organism>
<dbReference type="PANTHER" id="PTHR37691">
    <property type="entry name" value="BLR3518 PROTEIN"/>
    <property type="match status" value="1"/>
</dbReference>
<dbReference type="STRING" id="1189619.pgond44_03593"/>
<dbReference type="RefSeq" id="WP_003436765.1">
    <property type="nucleotide sequence ID" value="NZ_APLF01000003.1"/>
</dbReference>
<proteinExistence type="predicted"/>